<dbReference type="PANTHER" id="PTHR47979">
    <property type="entry name" value="DRAB11-RELATED"/>
    <property type="match status" value="1"/>
</dbReference>
<dbReference type="SMART" id="SM00175">
    <property type="entry name" value="RAB"/>
    <property type="match status" value="1"/>
</dbReference>
<sequence length="284" mass="31167">MGQICDSEETSAAQCSPVQSSVSGSGYEPKWSVSCSARLPPKQRTAKPFTMQTPGRTATAVGGSNQQYEYLFKFISVGDSGVGKSCLLLRFTNNEYMPTETTIGIEFGSQVVKIQDKKVKLQIWDTAGQESFRSISRAYYRGAIGCLLVFDITRRDTFLHLMSWLDDVHQHGNDKVLTILVANKCDLEAQRQVSKEEGEAFAHKHGLLYLETSAKTGHQVEQAFLVLGNGIFNSLNLSRDISQLSDADIKQLEQHGVKVGPRRPAVIVSPLVQSSQSNSACCGI</sequence>
<dbReference type="Pfam" id="PF00071">
    <property type="entry name" value="Ras"/>
    <property type="match status" value="1"/>
</dbReference>
<dbReference type="PROSITE" id="PS51420">
    <property type="entry name" value="RHO"/>
    <property type="match status" value="1"/>
</dbReference>
<protein>
    <submittedName>
        <fullName evidence="2">Uncharacterized protein</fullName>
    </submittedName>
</protein>
<dbReference type="SMART" id="SM00174">
    <property type="entry name" value="RHO"/>
    <property type="match status" value="1"/>
</dbReference>
<dbReference type="Gene3D" id="3.40.50.300">
    <property type="entry name" value="P-loop containing nucleotide triphosphate hydrolases"/>
    <property type="match status" value="1"/>
</dbReference>
<dbReference type="InterPro" id="IPR027417">
    <property type="entry name" value="P-loop_NTPase"/>
</dbReference>
<dbReference type="SMART" id="SM00177">
    <property type="entry name" value="ARF"/>
    <property type="match status" value="1"/>
</dbReference>
<dbReference type="InterPro" id="IPR001806">
    <property type="entry name" value="Small_GTPase"/>
</dbReference>
<dbReference type="EMBL" id="JAFCIX010000152">
    <property type="protein sequence ID" value="KAH6597227.1"/>
    <property type="molecule type" value="Genomic_DNA"/>
</dbReference>
<dbReference type="PROSITE" id="PS51419">
    <property type="entry name" value="RAB"/>
    <property type="match status" value="1"/>
</dbReference>
<comment type="caution">
    <text evidence="2">The sequence shown here is derived from an EMBL/GenBank/DDBJ whole genome shotgun (WGS) entry which is preliminary data.</text>
</comment>
<dbReference type="SMART" id="SM00176">
    <property type="entry name" value="RAN"/>
    <property type="match status" value="1"/>
</dbReference>
<comment type="similarity">
    <text evidence="1">Belongs to the small GTPase superfamily. Rab family.</text>
</comment>
<evidence type="ECO:0000313" key="3">
    <source>
        <dbReference type="Proteomes" id="UP001648503"/>
    </source>
</evidence>
<dbReference type="InterPro" id="IPR005225">
    <property type="entry name" value="Small_GTP-bd"/>
</dbReference>
<accession>A0ABQ8FF36</accession>
<reference evidence="2 3" key="1">
    <citation type="submission" date="2021-02" db="EMBL/GenBank/DDBJ databases">
        <title>Variation within the Batrachochytrium salamandrivorans European outbreak.</title>
        <authorList>
            <person name="Kelly M."/>
            <person name="Pasmans F."/>
            <person name="Shea T.P."/>
            <person name="Munoz J.F."/>
            <person name="Carranza S."/>
            <person name="Cuomo C.A."/>
            <person name="Martel A."/>
        </authorList>
    </citation>
    <scope>NUCLEOTIDE SEQUENCE [LARGE SCALE GENOMIC DNA]</scope>
    <source>
        <strain evidence="2 3">AMFP18/2</strain>
    </source>
</reference>
<name>A0ABQ8FF36_9FUNG</name>
<dbReference type="SMART" id="SM00173">
    <property type="entry name" value="RAS"/>
    <property type="match status" value="1"/>
</dbReference>
<dbReference type="PROSITE" id="PS51421">
    <property type="entry name" value="RAS"/>
    <property type="match status" value="1"/>
</dbReference>
<dbReference type="SUPFAM" id="SSF52540">
    <property type="entry name" value="P-loop containing nucleoside triphosphate hydrolases"/>
    <property type="match status" value="1"/>
</dbReference>
<dbReference type="Proteomes" id="UP001648503">
    <property type="component" value="Unassembled WGS sequence"/>
</dbReference>
<dbReference type="PRINTS" id="PR00449">
    <property type="entry name" value="RASTRNSFRMNG"/>
</dbReference>
<proteinExistence type="inferred from homology"/>
<dbReference type="InterPro" id="IPR050209">
    <property type="entry name" value="Rab_GTPases_membrane_traffic"/>
</dbReference>
<organism evidence="2 3">
    <name type="scientific">Batrachochytrium salamandrivorans</name>
    <dbReference type="NCBI Taxonomy" id="1357716"/>
    <lineage>
        <taxon>Eukaryota</taxon>
        <taxon>Fungi</taxon>
        <taxon>Fungi incertae sedis</taxon>
        <taxon>Chytridiomycota</taxon>
        <taxon>Chytridiomycota incertae sedis</taxon>
        <taxon>Chytridiomycetes</taxon>
        <taxon>Rhizophydiales</taxon>
        <taxon>Rhizophydiales incertae sedis</taxon>
        <taxon>Batrachochytrium</taxon>
    </lineage>
</organism>
<evidence type="ECO:0000256" key="1">
    <source>
        <dbReference type="ARBA" id="ARBA00006270"/>
    </source>
</evidence>
<gene>
    <name evidence="2" type="ORF">BASA50_004579</name>
</gene>
<dbReference type="NCBIfam" id="TIGR00231">
    <property type="entry name" value="small_GTP"/>
    <property type="match status" value="1"/>
</dbReference>
<keyword evidence="3" id="KW-1185">Reference proteome</keyword>
<evidence type="ECO:0000313" key="2">
    <source>
        <dbReference type="EMBL" id="KAH6597227.1"/>
    </source>
</evidence>